<dbReference type="EMBL" id="JASNVW010000008">
    <property type="protein sequence ID" value="MDK6029438.1"/>
    <property type="molecule type" value="Genomic_DNA"/>
</dbReference>
<name>A0ABD4ZBH4_9CREN</name>
<proteinExistence type="predicted"/>
<dbReference type="InterPro" id="IPR016181">
    <property type="entry name" value="Acyl_CoA_acyltransferase"/>
</dbReference>
<dbReference type="PROSITE" id="PS51186">
    <property type="entry name" value="GNAT"/>
    <property type="match status" value="1"/>
</dbReference>
<organism evidence="2 3">
    <name type="scientific">Ignisphaera cupida</name>
    <dbReference type="NCBI Taxonomy" id="3050454"/>
    <lineage>
        <taxon>Archaea</taxon>
        <taxon>Thermoproteota</taxon>
        <taxon>Thermoprotei</taxon>
        <taxon>Desulfurococcales</taxon>
        <taxon>Desulfurococcaceae</taxon>
        <taxon>Ignisphaera</taxon>
    </lineage>
</organism>
<dbReference type="Pfam" id="PF00583">
    <property type="entry name" value="Acetyltransf_1"/>
    <property type="match status" value="1"/>
</dbReference>
<dbReference type="CDD" id="cd04301">
    <property type="entry name" value="NAT_SF"/>
    <property type="match status" value="1"/>
</dbReference>
<feature type="domain" description="N-acetyltransferase" evidence="1">
    <location>
        <begin position="1"/>
        <end position="142"/>
    </location>
</feature>
<keyword evidence="3" id="KW-1185">Reference proteome</keyword>
<evidence type="ECO:0000313" key="2">
    <source>
        <dbReference type="EMBL" id="MDK6029438.1"/>
    </source>
</evidence>
<dbReference type="RefSeq" id="WP_285274423.1">
    <property type="nucleotide sequence ID" value="NZ_JASNVW010000008.1"/>
</dbReference>
<comment type="caution">
    <text evidence="2">The sequence shown here is derived from an EMBL/GenBank/DDBJ whole genome shotgun (WGS) entry which is preliminary data.</text>
</comment>
<evidence type="ECO:0000259" key="1">
    <source>
        <dbReference type="PROSITE" id="PS51186"/>
    </source>
</evidence>
<accession>A0ABD4ZBH4</accession>
<dbReference type="SUPFAM" id="SSF55729">
    <property type="entry name" value="Acyl-CoA N-acyltransferases (Nat)"/>
    <property type="match status" value="1"/>
</dbReference>
<dbReference type="AlphaFoldDB" id="A0ABD4ZBH4"/>
<sequence length="188" mass="21848">MQIIECGKECVDTVRNIFMNYMGWYHSYFASTCVEIGLCRALVALNNNTEIGAIVFYEASTYPIKLAAMYYIAVVEEYRGMGVGKALVSSVEYLLENRLYIATTQRSNFPSRKMFRDLGYIEIPFEHLSEDVAEFVEKITCSYEDDIVLYKGAINLEYIASQNINKVVADYIWRELCYKPWKMLRKIH</sequence>
<gene>
    <name evidence="2" type="ORF">QPL79_08685</name>
</gene>
<reference evidence="2 3" key="1">
    <citation type="submission" date="2023-05" db="EMBL/GenBank/DDBJ databases">
        <title>A new hyperthermophilic archaea 'Ignisphaera cupida' sp. nov. and description of the family 'Ignisphaeraceae' fam. nov.</title>
        <authorList>
            <person name="Podosokorskaya O.A."/>
            <person name="Elcheninov A.G."/>
            <person name="Klukina A."/>
            <person name="Merkel A.Y."/>
        </authorList>
    </citation>
    <scope>NUCLEOTIDE SEQUENCE [LARGE SCALE GENOMIC DNA]</scope>
    <source>
        <strain evidence="2 3">4213-co</strain>
    </source>
</reference>
<evidence type="ECO:0000313" key="3">
    <source>
        <dbReference type="Proteomes" id="UP001529235"/>
    </source>
</evidence>
<dbReference type="InterPro" id="IPR000182">
    <property type="entry name" value="GNAT_dom"/>
</dbReference>
<protein>
    <submittedName>
        <fullName evidence="2">GNAT family N-acetyltransferase</fullName>
    </submittedName>
</protein>
<dbReference type="Proteomes" id="UP001529235">
    <property type="component" value="Unassembled WGS sequence"/>
</dbReference>
<dbReference type="Gene3D" id="3.40.630.30">
    <property type="match status" value="1"/>
</dbReference>